<keyword evidence="2" id="KW-0732">Signal</keyword>
<feature type="chain" id="PRO_5046650208" evidence="2">
    <location>
        <begin position="25"/>
        <end position="213"/>
    </location>
</feature>
<accession>A0ABP5LPN7</accession>
<protein>
    <submittedName>
        <fullName evidence="4">DUF4232 domain-containing protein</fullName>
    </submittedName>
</protein>
<dbReference type="PROSITE" id="PS51257">
    <property type="entry name" value="PROKAR_LIPOPROTEIN"/>
    <property type="match status" value="1"/>
</dbReference>
<name>A0ABP5LPN7_9ACTN</name>
<evidence type="ECO:0000259" key="3">
    <source>
        <dbReference type="Pfam" id="PF14016"/>
    </source>
</evidence>
<feature type="signal peptide" evidence="2">
    <location>
        <begin position="1"/>
        <end position="24"/>
    </location>
</feature>
<dbReference type="RefSeq" id="WP_344273476.1">
    <property type="nucleotide sequence ID" value="NZ_BAAAMR010000057.1"/>
</dbReference>
<feature type="domain" description="DUF4232" evidence="3">
    <location>
        <begin position="74"/>
        <end position="207"/>
    </location>
</feature>
<sequence length="213" mass="21619">MRPSGISKPPFAIVLASAAAVLCACGGGGDSGASPTPSRTTAAPGTPPSPTITRDFAPTPSASSGSPSHASGRCRSDDLEARISTAGPAAGQRYAFLTLTNTSGSACHVYGYVGMLLLTASDHPIPTRVERLSPPGPQTVRLQPGGSAHARLQWTVVPGPREPEHGACAPTPGLAWVTPPDERSHLAVNWNQGVVCGNGHISTTPLQPGAAPR</sequence>
<proteinExistence type="predicted"/>
<feature type="compositionally biased region" description="Low complexity" evidence="1">
    <location>
        <begin position="32"/>
        <end position="44"/>
    </location>
</feature>
<feature type="compositionally biased region" description="Low complexity" evidence="1">
    <location>
        <begin position="51"/>
        <end position="71"/>
    </location>
</feature>
<evidence type="ECO:0000256" key="1">
    <source>
        <dbReference type="SAM" id="MobiDB-lite"/>
    </source>
</evidence>
<evidence type="ECO:0000313" key="5">
    <source>
        <dbReference type="Proteomes" id="UP001501020"/>
    </source>
</evidence>
<comment type="caution">
    <text evidence="4">The sequence shown here is derived from an EMBL/GenBank/DDBJ whole genome shotgun (WGS) entry which is preliminary data.</text>
</comment>
<gene>
    <name evidence="4" type="ORF">GCM10009727_56410</name>
</gene>
<dbReference type="InterPro" id="IPR025326">
    <property type="entry name" value="DUF4232"/>
</dbReference>
<organism evidence="4 5">
    <name type="scientific">Actinomadura napierensis</name>
    <dbReference type="NCBI Taxonomy" id="267854"/>
    <lineage>
        <taxon>Bacteria</taxon>
        <taxon>Bacillati</taxon>
        <taxon>Actinomycetota</taxon>
        <taxon>Actinomycetes</taxon>
        <taxon>Streptosporangiales</taxon>
        <taxon>Thermomonosporaceae</taxon>
        <taxon>Actinomadura</taxon>
    </lineage>
</organism>
<dbReference type="Proteomes" id="UP001501020">
    <property type="component" value="Unassembled WGS sequence"/>
</dbReference>
<evidence type="ECO:0000256" key="2">
    <source>
        <dbReference type="SAM" id="SignalP"/>
    </source>
</evidence>
<dbReference type="Pfam" id="PF14016">
    <property type="entry name" value="DUF4232"/>
    <property type="match status" value="1"/>
</dbReference>
<dbReference type="EMBL" id="BAAAMR010000057">
    <property type="protein sequence ID" value="GAA2151400.1"/>
    <property type="molecule type" value="Genomic_DNA"/>
</dbReference>
<reference evidence="5" key="1">
    <citation type="journal article" date="2019" name="Int. J. Syst. Evol. Microbiol.">
        <title>The Global Catalogue of Microorganisms (GCM) 10K type strain sequencing project: providing services to taxonomists for standard genome sequencing and annotation.</title>
        <authorList>
            <consortium name="The Broad Institute Genomics Platform"/>
            <consortium name="The Broad Institute Genome Sequencing Center for Infectious Disease"/>
            <person name="Wu L."/>
            <person name="Ma J."/>
        </authorList>
    </citation>
    <scope>NUCLEOTIDE SEQUENCE [LARGE SCALE GENOMIC DNA]</scope>
    <source>
        <strain evidence="5">JCM 13850</strain>
    </source>
</reference>
<feature type="region of interest" description="Disordered" evidence="1">
    <location>
        <begin position="31"/>
        <end position="74"/>
    </location>
</feature>
<keyword evidence="5" id="KW-1185">Reference proteome</keyword>
<evidence type="ECO:0000313" key="4">
    <source>
        <dbReference type="EMBL" id="GAA2151400.1"/>
    </source>
</evidence>